<accession>A0ABY6BB92</accession>
<keyword evidence="5" id="KW-1185">Reference proteome</keyword>
<proteinExistence type="inferred from homology"/>
<feature type="coiled-coil region" evidence="3">
    <location>
        <begin position="89"/>
        <end position="116"/>
    </location>
</feature>
<dbReference type="Gene3D" id="3.30.910.20">
    <property type="entry name" value="Skp domain"/>
    <property type="match status" value="1"/>
</dbReference>
<dbReference type="SUPFAM" id="SSF111384">
    <property type="entry name" value="OmpH-like"/>
    <property type="match status" value="1"/>
</dbReference>
<reference evidence="4" key="1">
    <citation type="submission" date="2022-09" db="EMBL/GenBank/DDBJ databases">
        <title>Tahibacter sp. nov., isolated from a fresh water.</title>
        <authorList>
            <person name="Baek J.H."/>
            <person name="Lee J.K."/>
            <person name="Kim J.M."/>
            <person name="Jeon C.O."/>
        </authorList>
    </citation>
    <scope>NUCLEOTIDE SEQUENCE</scope>
    <source>
        <strain evidence="4">W38</strain>
    </source>
</reference>
<dbReference type="InterPro" id="IPR005632">
    <property type="entry name" value="Chaperone_Skp"/>
</dbReference>
<gene>
    <name evidence="4" type="ORF">N4264_18890</name>
</gene>
<keyword evidence="3" id="KW-0175">Coiled coil</keyword>
<dbReference type="RefSeq" id="WP_261693782.1">
    <property type="nucleotide sequence ID" value="NZ_CP104694.1"/>
</dbReference>
<dbReference type="SMART" id="SM00935">
    <property type="entry name" value="OmpH"/>
    <property type="match status" value="1"/>
</dbReference>
<evidence type="ECO:0000313" key="5">
    <source>
        <dbReference type="Proteomes" id="UP001064632"/>
    </source>
</evidence>
<dbReference type="Pfam" id="PF03938">
    <property type="entry name" value="OmpH"/>
    <property type="match status" value="1"/>
</dbReference>
<organism evidence="4 5">
    <name type="scientific">Tahibacter amnicola</name>
    <dbReference type="NCBI Taxonomy" id="2976241"/>
    <lineage>
        <taxon>Bacteria</taxon>
        <taxon>Pseudomonadati</taxon>
        <taxon>Pseudomonadota</taxon>
        <taxon>Gammaproteobacteria</taxon>
        <taxon>Lysobacterales</taxon>
        <taxon>Rhodanobacteraceae</taxon>
        <taxon>Tahibacter</taxon>
    </lineage>
</organism>
<comment type="similarity">
    <text evidence="1">Belongs to the Skp family.</text>
</comment>
<dbReference type="Proteomes" id="UP001064632">
    <property type="component" value="Chromosome"/>
</dbReference>
<name>A0ABY6BB92_9GAMM</name>
<sequence>MGQHAGGPWILAAALALLPALAWAQGGNKLGYVDMKRLLDNAPQVQAGRDRLQQEFNARDAALKVDEARLAELKKVFERDGALLSKADADTRKREIDALERSVRRTREELRAELKTRSDQELDKSWQAINNAVVEYAREQGLDLVVPSPVVYADPRIDITDRVLDRLRRNYQSHQAKQP</sequence>
<keyword evidence="2" id="KW-0732">Signal</keyword>
<evidence type="ECO:0000256" key="1">
    <source>
        <dbReference type="ARBA" id="ARBA00009091"/>
    </source>
</evidence>
<dbReference type="EMBL" id="CP104694">
    <property type="protein sequence ID" value="UXI66802.1"/>
    <property type="molecule type" value="Genomic_DNA"/>
</dbReference>
<dbReference type="PANTHER" id="PTHR35089">
    <property type="entry name" value="CHAPERONE PROTEIN SKP"/>
    <property type="match status" value="1"/>
</dbReference>
<protein>
    <submittedName>
        <fullName evidence="4">OmpH family outer membrane protein</fullName>
    </submittedName>
</protein>
<evidence type="ECO:0000256" key="2">
    <source>
        <dbReference type="ARBA" id="ARBA00022729"/>
    </source>
</evidence>
<evidence type="ECO:0000313" key="4">
    <source>
        <dbReference type="EMBL" id="UXI66802.1"/>
    </source>
</evidence>
<dbReference type="InterPro" id="IPR024930">
    <property type="entry name" value="Skp_dom_sf"/>
</dbReference>
<dbReference type="PANTHER" id="PTHR35089:SF1">
    <property type="entry name" value="CHAPERONE PROTEIN SKP"/>
    <property type="match status" value="1"/>
</dbReference>
<evidence type="ECO:0000256" key="3">
    <source>
        <dbReference type="SAM" id="Coils"/>
    </source>
</evidence>